<gene>
    <name evidence="5" type="ORF">GCM10017161_02440</name>
</gene>
<dbReference type="Gene3D" id="1.10.10.60">
    <property type="entry name" value="Homeodomain-like"/>
    <property type="match status" value="1"/>
</dbReference>
<dbReference type="GO" id="GO:0003700">
    <property type="term" value="F:DNA-binding transcription factor activity"/>
    <property type="evidence" value="ECO:0007669"/>
    <property type="project" value="InterPro"/>
</dbReference>
<evidence type="ECO:0000313" key="5">
    <source>
        <dbReference type="EMBL" id="GHF78848.1"/>
    </source>
</evidence>
<dbReference type="InterPro" id="IPR009057">
    <property type="entry name" value="Homeodomain-like_sf"/>
</dbReference>
<accession>A0A919BCF8</accession>
<feature type="domain" description="HTH araC/xylS-type" evidence="4">
    <location>
        <begin position="141"/>
        <end position="239"/>
    </location>
</feature>
<dbReference type="SMART" id="SM00342">
    <property type="entry name" value="HTH_ARAC"/>
    <property type="match status" value="1"/>
</dbReference>
<dbReference type="CDD" id="cd00130">
    <property type="entry name" value="PAS"/>
    <property type="match status" value="1"/>
</dbReference>
<dbReference type="PRINTS" id="PR00032">
    <property type="entry name" value="HTHARAC"/>
</dbReference>
<dbReference type="PANTHER" id="PTHR43280:SF28">
    <property type="entry name" value="HTH-TYPE TRANSCRIPTIONAL ACTIVATOR RHAS"/>
    <property type="match status" value="1"/>
</dbReference>
<dbReference type="RefSeq" id="WP_189766898.1">
    <property type="nucleotide sequence ID" value="NZ_BNCK01000001.1"/>
</dbReference>
<dbReference type="SUPFAM" id="SSF55785">
    <property type="entry name" value="PYP-like sensor domain (PAS domain)"/>
    <property type="match status" value="1"/>
</dbReference>
<reference evidence="5" key="2">
    <citation type="submission" date="2020-09" db="EMBL/GenBank/DDBJ databases">
        <authorList>
            <person name="Sun Q."/>
            <person name="Kim S."/>
        </authorList>
    </citation>
    <scope>NUCLEOTIDE SEQUENCE</scope>
    <source>
        <strain evidence="5">KCTC 42731</strain>
    </source>
</reference>
<dbReference type="InterPro" id="IPR035965">
    <property type="entry name" value="PAS-like_dom_sf"/>
</dbReference>
<dbReference type="InterPro" id="IPR018060">
    <property type="entry name" value="HTH_AraC"/>
</dbReference>
<name>A0A919BCF8_9GAMM</name>
<reference evidence="5" key="1">
    <citation type="journal article" date="2014" name="Int. J. Syst. Evol. Microbiol.">
        <title>Complete genome sequence of Corynebacterium casei LMG S-19264T (=DSM 44701T), isolated from a smear-ripened cheese.</title>
        <authorList>
            <consortium name="US DOE Joint Genome Institute (JGI-PGF)"/>
            <person name="Walter F."/>
            <person name="Albersmeier A."/>
            <person name="Kalinowski J."/>
            <person name="Ruckert C."/>
        </authorList>
    </citation>
    <scope>NUCLEOTIDE SEQUENCE</scope>
    <source>
        <strain evidence="5">KCTC 42731</strain>
    </source>
</reference>
<dbReference type="InterPro" id="IPR013656">
    <property type="entry name" value="PAS_4"/>
</dbReference>
<dbReference type="EMBL" id="BNCK01000001">
    <property type="protein sequence ID" value="GHF78848.1"/>
    <property type="molecule type" value="Genomic_DNA"/>
</dbReference>
<protein>
    <submittedName>
        <fullName evidence="5">Transcriptional regulator</fullName>
    </submittedName>
</protein>
<dbReference type="NCBIfam" id="TIGR00229">
    <property type="entry name" value="sensory_box"/>
    <property type="match status" value="1"/>
</dbReference>
<proteinExistence type="predicted"/>
<dbReference type="PROSITE" id="PS01124">
    <property type="entry name" value="HTH_ARAC_FAMILY_2"/>
    <property type="match status" value="1"/>
</dbReference>
<dbReference type="InterPro" id="IPR018062">
    <property type="entry name" value="HTH_AraC-typ_CS"/>
</dbReference>
<comment type="caution">
    <text evidence="5">The sequence shown here is derived from an EMBL/GenBank/DDBJ whole genome shotgun (WGS) entry which is preliminary data.</text>
</comment>
<dbReference type="Pfam" id="PF08448">
    <property type="entry name" value="PAS_4"/>
    <property type="match status" value="1"/>
</dbReference>
<dbReference type="Proteomes" id="UP000623842">
    <property type="component" value="Unassembled WGS sequence"/>
</dbReference>
<keyword evidence="6" id="KW-1185">Reference proteome</keyword>
<organism evidence="5 6">
    <name type="scientific">Thalassotalea marina</name>
    <dbReference type="NCBI Taxonomy" id="1673741"/>
    <lineage>
        <taxon>Bacteria</taxon>
        <taxon>Pseudomonadati</taxon>
        <taxon>Pseudomonadota</taxon>
        <taxon>Gammaproteobacteria</taxon>
        <taxon>Alteromonadales</taxon>
        <taxon>Colwelliaceae</taxon>
        <taxon>Thalassotalea</taxon>
    </lineage>
</organism>
<dbReference type="InterPro" id="IPR020449">
    <property type="entry name" value="Tscrpt_reg_AraC-type_HTH"/>
</dbReference>
<evidence type="ECO:0000256" key="3">
    <source>
        <dbReference type="ARBA" id="ARBA00023163"/>
    </source>
</evidence>
<dbReference type="Pfam" id="PF12833">
    <property type="entry name" value="HTH_18"/>
    <property type="match status" value="1"/>
</dbReference>
<keyword evidence="3" id="KW-0804">Transcription</keyword>
<dbReference type="PANTHER" id="PTHR43280">
    <property type="entry name" value="ARAC-FAMILY TRANSCRIPTIONAL REGULATOR"/>
    <property type="match status" value="1"/>
</dbReference>
<keyword evidence="2" id="KW-0238">DNA-binding</keyword>
<dbReference type="SUPFAM" id="SSF46689">
    <property type="entry name" value="Homeodomain-like"/>
    <property type="match status" value="2"/>
</dbReference>
<keyword evidence="1" id="KW-0805">Transcription regulation</keyword>
<sequence length="241" mass="27637">MPVNNSLLDNINCIELIKMFDLLPDILFWIKDEKHQFIYANKAFIKHQGVKSIEQVIGKTDHHFAPAHIAQQFVQDDEKILAGGSVTERLEMNIGVDGNFAWYSTSKRPLKDINGNIVGSYGVTRHLEKLAKALTGLEAVKAPVDFIKENYHRPFTIEELAEVAHLSVSALERRFKKHLKKTPKQFITQLRLEKARRLLVETNIAIADVGERAGFADHSYFSKQFKLMFGKLPSEFRDNYR</sequence>
<dbReference type="PROSITE" id="PS00041">
    <property type="entry name" value="HTH_ARAC_FAMILY_1"/>
    <property type="match status" value="1"/>
</dbReference>
<evidence type="ECO:0000256" key="2">
    <source>
        <dbReference type="ARBA" id="ARBA00023125"/>
    </source>
</evidence>
<evidence type="ECO:0000256" key="1">
    <source>
        <dbReference type="ARBA" id="ARBA00023015"/>
    </source>
</evidence>
<evidence type="ECO:0000313" key="6">
    <source>
        <dbReference type="Proteomes" id="UP000623842"/>
    </source>
</evidence>
<dbReference type="GO" id="GO:0043565">
    <property type="term" value="F:sequence-specific DNA binding"/>
    <property type="evidence" value="ECO:0007669"/>
    <property type="project" value="InterPro"/>
</dbReference>
<evidence type="ECO:0000259" key="4">
    <source>
        <dbReference type="PROSITE" id="PS01124"/>
    </source>
</evidence>
<dbReference type="Gene3D" id="3.30.450.20">
    <property type="entry name" value="PAS domain"/>
    <property type="match status" value="1"/>
</dbReference>
<dbReference type="AlphaFoldDB" id="A0A919BCF8"/>
<dbReference type="InterPro" id="IPR000014">
    <property type="entry name" value="PAS"/>
</dbReference>